<feature type="compositionally biased region" description="Basic and acidic residues" evidence="1">
    <location>
        <begin position="165"/>
        <end position="196"/>
    </location>
</feature>
<feature type="compositionally biased region" description="Basic and acidic residues" evidence="1">
    <location>
        <begin position="91"/>
        <end position="100"/>
    </location>
</feature>
<proteinExistence type="predicted"/>
<dbReference type="Proteomes" id="UP001189429">
    <property type="component" value="Unassembled WGS sequence"/>
</dbReference>
<sequence>DHGALTYQESKVFSGEVHLCNVYVHEKRAVVTFEVYGLDSQDTLQLAYPTAEFDALFRFNAELMNPNRKEGRYHWVIARLEIVVVGKDRQQAAGRREAHRGGGAGPAVRDPAEDTNRTGRMDLKERQRLREQMDMLEIRRAENIQKKRQANKETPVPAEDLPDEGGGRDARKKRAVQEKIEREQAMRFEQKAQKEMEEAEESSGVWRSASRSGPSRWR</sequence>
<dbReference type="EMBL" id="CAUYUJ010005047">
    <property type="protein sequence ID" value="CAK0812056.1"/>
    <property type="molecule type" value="Genomic_DNA"/>
</dbReference>
<reference evidence="2" key="1">
    <citation type="submission" date="2023-10" db="EMBL/GenBank/DDBJ databases">
        <authorList>
            <person name="Chen Y."/>
            <person name="Shah S."/>
            <person name="Dougan E. K."/>
            <person name="Thang M."/>
            <person name="Chan C."/>
        </authorList>
    </citation>
    <scope>NUCLEOTIDE SEQUENCE [LARGE SCALE GENOMIC DNA]</scope>
</reference>
<organism evidence="2 3">
    <name type="scientific">Prorocentrum cordatum</name>
    <dbReference type="NCBI Taxonomy" id="2364126"/>
    <lineage>
        <taxon>Eukaryota</taxon>
        <taxon>Sar</taxon>
        <taxon>Alveolata</taxon>
        <taxon>Dinophyceae</taxon>
        <taxon>Prorocentrales</taxon>
        <taxon>Prorocentraceae</taxon>
        <taxon>Prorocentrum</taxon>
    </lineage>
</organism>
<feature type="compositionally biased region" description="Basic and acidic residues" evidence="1">
    <location>
        <begin position="110"/>
        <end position="119"/>
    </location>
</feature>
<feature type="region of interest" description="Disordered" evidence="1">
    <location>
        <begin position="142"/>
        <end position="218"/>
    </location>
</feature>
<name>A0ABN9R070_9DINO</name>
<gene>
    <name evidence="2" type="ORF">PCOR1329_LOCUS16448</name>
</gene>
<accession>A0ABN9R070</accession>
<evidence type="ECO:0000313" key="2">
    <source>
        <dbReference type="EMBL" id="CAK0812056.1"/>
    </source>
</evidence>
<evidence type="ECO:0000313" key="3">
    <source>
        <dbReference type="Proteomes" id="UP001189429"/>
    </source>
</evidence>
<protein>
    <submittedName>
        <fullName evidence="2">Uncharacterized protein</fullName>
    </submittedName>
</protein>
<feature type="compositionally biased region" description="Polar residues" evidence="1">
    <location>
        <begin position="209"/>
        <end position="218"/>
    </location>
</feature>
<feature type="region of interest" description="Disordered" evidence="1">
    <location>
        <begin position="91"/>
        <end position="119"/>
    </location>
</feature>
<feature type="non-terminal residue" evidence="2">
    <location>
        <position position="1"/>
    </location>
</feature>
<comment type="caution">
    <text evidence="2">The sequence shown here is derived from an EMBL/GenBank/DDBJ whole genome shotgun (WGS) entry which is preliminary data.</text>
</comment>
<evidence type="ECO:0000256" key="1">
    <source>
        <dbReference type="SAM" id="MobiDB-lite"/>
    </source>
</evidence>
<keyword evidence="3" id="KW-1185">Reference proteome</keyword>